<dbReference type="SUPFAM" id="SSF52777">
    <property type="entry name" value="CoA-dependent acyltransferases"/>
    <property type="match status" value="1"/>
</dbReference>
<evidence type="ECO:0000256" key="1">
    <source>
        <dbReference type="SAM" id="MobiDB-lite"/>
    </source>
</evidence>
<evidence type="ECO:0000313" key="3">
    <source>
        <dbReference type="Proteomes" id="UP000186309"/>
    </source>
</evidence>
<dbReference type="RefSeq" id="WP_210405649.1">
    <property type="nucleotide sequence ID" value="NZ_CP019082.1"/>
</dbReference>
<sequence>MHEPKGRYLSPTGPRGFINDLVHFAHKVPSAPVSRTFNVSALRDPRIRHLSRPSWSCLFMKAYALVGSEHAPLRRSYLEFPWPRIYEHPYMNCALAIERTYQGEEGVFVGLFRAPEQQSLVQLQAALRWYKHEPLEKVGFYRQALRFSKVPRPVRRFLWWSTLNISGFKRCKRFGTFGLSSYGALGAEQIHPISPLTTTLTFGPIDPVAGRVMVKLIYDHRVLDGAFVARRLREIEEVLNGAILDELLKDPGPAPAQEPPRNVEPLLKPHLPGLAPPQVSGFADQPAVNQRSGAAEPA</sequence>
<evidence type="ECO:0000313" key="2">
    <source>
        <dbReference type="EMBL" id="APW63817.1"/>
    </source>
</evidence>
<dbReference type="EMBL" id="CP019082">
    <property type="protein sequence ID" value="APW63817.1"/>
    <property type="molecule type" value="Genomic_DNA"/>
</dbReference>
<keyword evidence="3" id="KW-1185">Reference proteome</keyword>
<dbReference type="Proteomes" id="UP000186309">
    <property type="component" value="Chromosome"/>
</dbReference>
<proteinExistence type="predicted"/>
<gene>
    <name evidence="2" type="ORF">BSF38_05394</name>
</gene>
<accession>A0A1U7CXZ6</accession>
<dbReference type="Gene3D" id="3.30.559.10">
    <property type="entry name" value="Chloramphenicol acetyltransferase-like domain"/>
    <property type="match status" value="1"/>
</dbReference>
<feature type="region of interest" description="Disordered" evidence="1">
    <location>
        <begin position="250"/>
        <end position="298"/>
    </location>
</feature>
<dbReference type="STRING" id="1387353.BSF38_05394"/>
<dbReference type="KEGG" id="pbor:BSF38_05394"/>
<evidence type="ECO:0008006" key="4">
    <source>
        <dbReference type="Google" id="ProtNLM"/>
    </source>
</evidence>
<protein>
    <recommendedName>
        <fullName evidence="4">2-oxoacid dehydrogenase acyltransferase catalytic domain-containing protein</fullName>
    </recommendedName>
</protein>
<dbReference type="AlphaFoldDB" id="A0A1U7CXZ6"/>
<organism evidence="2 3">
    <name type="scientific">Paludisphaera borealis</name>
    <dbReference type="NCBI Taxonomy" id="1387353"/>
    <lineage>
        <taxon>Bacteria</taxon>
        <taxon>Pseudomonadati</taxon>
        <taxon>Planctomycetota</taxon>
        <taxon>Planctomycetia</taxon>
        <taxon>Isosphaerales</taxon>
        <taxon>Isosphaeraceae</taxon>
        <taxon>Paludisphaera</taxon>
    </lineage>
</organism>
<reference evidence="3" key="1">
    <citation type="submission" date="2016-12" db="EMBL/GenBank/DDBJ databases">
        <title>Comparative genomics of four Isosphaeraceae planctomycetes: a common pool of plasmids and glycoside hydrolase genes.</title>
        <authorList>
            <person name="Ivanova A."/>
        </authorList>
    </citation>
    <scope>NUCLEOTIDE SEQUENCE [LARGE SCALE GENOMIC DNA]</scope>
    <source>
        <strain evidence="3">PX4</strain>
    </source>
</reference>
<name>A0A1U7CXZ6_9BACT</name>
<dbReference type="InterPro" id="IPR023213">
    <property type="entry name" value="CAT-like_dom_sf"/>
</dbReference>